<dbReference type="Gene3D" id="1.10.238.270">
    <property type="match status" value="1"/>
</dbReference>
<evidence type="ECO:0000313" key="3">
    <source>
        <dbReference type="EnsemblMetazoa" id="AAEL022116-PA"/>
    </source>
</evidence>
<reference evidence="3 4" key="1">
    <citation type="submission" date="2017-06" db="EMBL/GenBank/DDBJ databases">
        <title>Aedes aegypti genome working group (AGWG) sequencing and assembly.</title>
        <authorList>
            <consortium name="Aedes aegypti Genome Working Group (AGWG)"/>
            <person name="Matthews B.J."/>
        </authorList>
    </citation>
    <scope>NUCLEOTIDE SEQUENCE [LARGE SCALE GENOMIC DNA]</scope>
    <source>
        <strain evidence="3 4">LVP_AGWG</strain>
    </source>
</reference>
<dbReference type="AlphaFoldDB" id="A0A6I8U0T7"/>
<keyword evidence="1" id="KW-0732">Signal</keyword>
<name>A0A6I8U0T7_AEDAE</name>
<feature type="signal peptide" evidence="1">
    <location>
        <begin position="1"/>
        <end position="23"/>
    </location>
</feature>
<evidence type="ECO:0000313" key="2">
    <source>
        <dbReference type="EnsemblMetazoa" id="AAEL020534-PA"/>
    </source>
</evidence>
<dbReference type="EnsemblMetazoa" id="AAEL022116-RA">
    <property type="protein sequence ID" value="AAEL022116-PA"/>
    <property type="gene ID" value="AAEL022116"/>
</dbReference>
<reference evidence="3" key="2">
    <citation type="submission" date="2020-05" db="UniProtKB">
        <authorList>
            <consortium name="EnsemblMetazoa"/>
        </authorList>
    </citation>
    <scope>IDENTIFICATION</scope>
    <source>
        <strain evidence="3">LVP_AGWG</strain>
    </source>
</reference>
<dbReference type="Proteomes" id="UP000008820">
    <property type="component" value="Chromosome 2"/>
</dbReference>
<feature type="chain" id="PRO_5036177982" evidence="1">
    <location>
        <begin position="24"/>
        <end position="207"/>
    </location>
</feature>
<evidence type="ECO:0000256" key="1">
    <source>
        <dbReference type="SAM" id="SignalP"/>
    </source>
</evidence>
<protein>
    <submittedName>
        <fullName evidence="3">Uncharacterized protein</fullName>
    </submittedName>
</protein>
<organism evidence="3 4">
    <name type="scientific">Aedes aegypti</name>
    <name type="common">Yellowfever mosquito</name>
    <name type="synonym">Culex aegypti</name>
    <dbReference type="NCBI Taxonomy" id="7159"/>
    <lineage>
        <taxon>Eukaryota</taxon>
        <taxon>Metazoa</taxon>
        <taxon>Ecdysozoa</taxon>
        <taxon>Arthropoda</taxon>
        <taxon>Hexapoda</taxon>
        <taxon>Insecta</taxon>
        <taxon>Pterygota</taxon>
        <taxon>Neoptera</taxon>
        <taxon>Endopterygota</taxon>
        <taxon>Diptera</taxon>
        <taxon>Nematocera</taxon>
        <taxon>Culicoidea</taxon>
        <taxon>Culicidae</taxon>
        <taxon>Culicinae</taxon>
        <taxon>Aedini</taxon>
        <taxon>Aedes</taxon>
        <taxon>Stegomyia</taxon>
    </lineage>
</organism>
<evidence type="ECO:0000313" key="4">
    <source>
        <dbReference type="Proteomes" id="UP000008820"/>
    </source>
</evidence>
<dbReference type="InParanoid" id="A0A6I8U0T7"/>
<dbReference type="OrthoDB" id="7767107at2759"/>
<proteinExistence type="predicted"/>
<accession>A0A6I8U0T7</accession>
<gene>
    <name evidence="3" type="primary">110676315</name>
    <name evidence="2" type="synonym">110680867</name>
</gene>
<keyword evidence="4" id="KW-1185">Reference proteome</keyword>
<dbReference type="EnsemblMetazoa" id="AAEL020534-RA">
    <property type="protein sequence ID" value="AAEL020534-PA"/>
    <property type="gene ID" value="AAEL020534"/>
</dbReference>
<sequence length="207" mass="22449">MFERPVFGGIVCFVALNVALTIATDVTTAAPSVTVVSPSAASPPKNGLCSKPPSGVSLINCCNLPTPFPEDLLSTCQKAQTTWLKDKTSATCGSRCLLGRVMNISEAIQRFMLNASDTWLDQMQQLPTYFNVLTKCVPTEAWDKFTTKLLGEGAAFTEAICELDLLGAAECFSKEIFLNCPGFVKNTQCQSVKDFLTTPCRYSDLHV</sequence>